<evidence type="ECO:0000313" key="3">
    <source>
        <dbReference type="Proteomes" id="UP001191082"/>
    </source>
</evidence>
<reference evidence="2 3" key="1">
    <citation type="submission" date="2019-05" db="EMBL/GenBank/DDBJ databases">
        <title>Marivita sp. nov. isolated from sea sediment.</title>
        <authorList>
            <person name="Kim W."/>
        </authorList>
    </citation>
    <scope>NUCLEOTIDE SEQUENCE [LARGE SCALE GENOMIC DNA]</scope>
    <source>
        <strain evidence="2 3">CAU 1492</strain>
    </source>
</reference>
<accession>A0ABY2X643</accession>
<evidence type="ECO:0000313" key="2">
    <source>
        <dbReference type="EMBL" id="TMV10573.1"/>
    </source>
</evidence>
<dbReference type="Pfam" id="PF01047">
    <property type="entry name" value="MarR"/>
    <property type="match status" value="1"/>
</dbReference>
<comment type="caution">
    <text evidence="2">The sequence shown here is derived from an EMBL/GenBank/DDBJ whole genome shotgun (WGS) entry which is preliminary data.</text>
</comment>
<dbReference type="EMBL" id="VCPC01000004">
    <property type="protein sequence ID" value="TMV10573.1"/>
    <property type="molecule type" value="Genomic_DNA"/>
</dbReference>
<dbReference type="Gene3D" id="1.10.10.10">
    <property type="entry name" value="Winged helix-like DNA-binding domain superfamily/Winged helix DNA-binding domain"/>
    <property type="match status" value="1"/>
</dbReference>
<dbReference type="RefSeq" id="WP_138865147.1">
    <property type="nucleotide sequence ID" value="NZ_VCPC01000004.1"/>
</dbReference>
<feature type="domain" description="HTH marR-type" evidence="1">
    <location>
        <begin position="24"/>
        <end position="156"/>
    </location>
</feature>
<organism evidence="2 3">
    <name type="scientific">Arenibacterium halophilum</name>
    <dbReference type="NCBI Taxonomy" id="2583821"/>
    <lineage>
        <taxon>Bacteria</taxon>
        <taxon>Pseudomonadati</taxon>
        <taxon>Pseudomonadota</taxon>
        <taxon>Alphaproteobacteria</taxon>
        <taxon>Rhodobacterales</taxon>
        <taxon>Paracoccaceae</taxon>
        <taxon>Arenibacterium</taxon>
    </lineage>
</organism>
<dbReference type="PANTHER" id="PTHR33164">
    <property type="entry name" value="TRANSCRIPTIONAL REGULATOR, MARR FAMILY"/>
    <property type="match status" value="1"/>
</dbReference>
<dbReference type="InterPro" id="IPR036390">
    <property type="entry name" value="WH_DNA-bd_sf"/>
</dbReference>
<dbReference type="PANTHER" id="PTHR33164:SF89">
    <property type="entry name" value="MARR FAMILY REGULATORY PROTEIN"/>
    <property type="match status" value="1"/>
</dbReference>
<dbReference type="InterPro" id="IPR036388">
    <property type="entry name" value="WH-like_DNA-bd_sf"/>
</dbReference>
<sequence>MPGSSPRAGDRPDDSLIAADRTLRQFSGYTMKRAFHVIQSDLNAALAPLGLRMLSFSALVVVVDNPGLRQSQLAEVLAIERPNLVLVIDELERAGLICRNPSPDDRRAYALDPTEEGRALCGTAIHAVQEHEDRVARALAEPERQALIAALLRIETPEEGETSDG</sequence>
<gene>
    <name evidence="2" type="ORF">FGK64_17485</name>
</gene>
<name>A0ABY2X643_9RHOB</name>
<evidence type="ECO:0000259" key="1">
    <source>
        <dbReference type="PROSITE" id="PS50995"/>
    </source>
</evidence>
<dbReference type="InterPro" id="IPR000835">
    <property type="entry name" value="HTH_MarR-typ"/>
</dbReference>
<dbReference type="SUPFAM" id="SSF46785">
    <property type="entry name" value="Winged helix' DNA-binding domain"/>
    <property type="match status" value="1"/>
</dbReference>
<keyword evidence="3" id="KW-1185">Reference proteome</keyword>
<protein>
    <submittedName>
        <fullName evidence="2">MarR family transcriptional regulator</fullName>
    </submittedName>
</protein>
<dbReference type="SMART" id="SM00347">
    <property type="entry name" value="HTH_MARR"/>
    <property type="match status" value="1"/>
</dbReference>
<proteinExistence type="predicted"/>
<dbReference type="Proteomes" id="UP001191082">
    <property type="component" value="Unassembled WGS sequence"/>
</dbReference>
<dbReference type="InterPro" id="IPR039422">
    <property type="entry name" value="MarR/SlyA-like"/>
</dbReference>
<dbReference type="PRINTS" id="PR00598">
    <property type="entry name" value="HTHMARR"/>
</dbReference>
<dbReference type="PROSITE" id="PS50995">
    <property type="entry name" value="HTH_MARR_2"/>
    <property type="match status" value="1"/>
</dbReference>